<dbReference type="InterPro" id="IPR027417">
    <property type="entry name" value="P-loop_NTPase"/>
</dbReference>
<evidence type="ECO:0000256" key="10">
    <source>
        <dbReference type="ARBA" id="ARBA00023170"/>
    </source>
</evidence>
<evidence type="ECO:0000256" key="3">
    <source>
        <dbReference type="ARBA" id="ARBA00020256"/>
    </source>
</evidence>
<evidence type="ECO:0000256" key="4">
    <source>
        <dbReference type="ARBA" id="ARBA00022692"/>
    </source>
</evidence>
<dbReference type="Proteomes" id="UP001306508">
    <property type="component" value="Unassembled WGS sequence"/>
</dbReference>
<feature type="transmembrane region" description="Helical" evidence="11">
    <location>
        <begin position="6"/>
        <end position="25"/>
    </location>
</feature>
<comment type="caution">
    <text evidence="12">The sequence shown here is derived from an EMBL/GenBank/DDBJ whole genome shotgun (WGS) entry which is preliminary data.</text>
</comment>
<name>A0AAN7WM90_9SACH</name>
<evidence type="ECO:0000256" key="1">
    <source>
        <dbReference type="ARBA" id="ARBA00004389"/>
    </source>
</evidence>
<evidence type="ECO:0000256" key="9">
    <source>
        <dbReference type="ARBA" id="ARBA00023136"/>
    </source>
</evidence>
<dbReference type="Gene3D" id="3.40.50.300">
    <property type="entry name" value="P-loop containing nucleotide triphosphate hydrolases"/>
    <property type="match status" value="1"/>
</dbReference>
<keyword evidence="10" id="KW-0675">Receptor</keyword>
<evidence type="ECO:0000256" key="11">
    <source>
        <dbReference type="SAM" id="Phobius"/>
    </source>
</evidence>
<keyword evidence="5" id="KW-0547">Nucleotide-binding</keyword>
<evidence type="ECO:0000313" key="13">
    <source>
        <dbReference type="Proteomes" id="UP001306508"/>
    </source>
</evidence>
<evidence type="ECO:0000313" key="12">
    <source>
        <dbReference type="EMBL" id="KAK5781389.1"/>
    </source>
</evidence>
<comment type="subcellular location">
    <subcellularLocation>
        <location evidence="1">Endoplasmic reticulum membrane</location>
        <topology evidence="1">Single-pass membrane protein</topology>
    </subcellularLocation>
</comment>
<sequence length="318" mass="36474">MYSIIIGTVLLIIITVLWTVFKYLLSSSRNQNNTYLLGNDLNILNNKNSKNLINTPTFVILGPQYSGKTTFFNFLTTNKIRPFVTSQEISISNKNKNTNHNFTLIEFPGHIKLVYKWKSWLDLVTSNPNNYNSNTGSNGNNKNLKGIIFMIDSTRDFKSDTSNDYWEQVAEWLIYILDKLEQLSYPTNLLIACNKNESFISRPPNKIKSLLEIKIGQVLSRKKSSMLIYPSNSNSYKSDITTTTTAAANTITNMNKRRYINGSDTYNEDNSNDNPLFDLFPDPLKFKFDSLETSVEVLGGSVLKQNIDPWKQWIEEHQ</sequence>
<protein>
    <recommendedName>
        <fullName evidence="3">Signal recognition particle receptor subunit beta</fullName>
    </recommendedName>
</protein>
<dbReference type="EMBL" id="JAWIZZ010000036">
    <property type="protein sequence ID" value="KAK5781389.1"/>
    <property type="molecule type" value="Genomic_DNA"/>
</dbReference>
<dbReference type="InterPro" id="IPR019009">
    <property type="entry name" value="SRP_receptor_beta_su"/>
</dbReference>
<dbReference type="GO" id="GO:0005789">
    <property type="term" value="C:endoplasmic reticulum membrane"/>
    <property type="evidence" value="ECO:0007669"/>
    <property type="project" value="UniProtKB-SubCell"/>
</dbReference>
<proteinExistence type="inferred from homology"/>
<keyword evidence="8" id="KW-0342">GTP-binding</keyword>
<dbReference type="AlphaFoldDB" id="A0AAN7WM90"/>
<keyword evidence="6" id="KW-0256">Endoplasmic reticulum</keyword>
<evidence type="ECO:0000256" key="8">
    <source>
        <dbReference type="ARBA" id="ARBA00023134"/>
    </source>
</evidence>
<gene>
    <name evidence="12" type="ORF">RI543_001231</name>
</gene>
<keyword evidence="4 11" id="KW-0812">Transmembrane</keyword>
<dbReference type="SUPFAM" id="SSF52540">
    <property type="entry name" value="P-loop containing nucleoside triphosphate hydrolases"/>
    <property type="match status" value="1"/>
</dbReference>
<evidence type="ECO:0000256" key="2">
    <source>
        <dbReference type="ARBA" id="ARBA00005619"/>
    </source>
</evidence>
<dbReference type="GO" id="GO:0005525">
    <property type="term" value="F:GTP binding"/>
    <property type="evidence" value="ECO:0007669"/>
    <property type="project" value="UniProtKB-KW"/>
</dbReference>
<reference evidence="13" key="1">
    <citation type="submission" date="2023-07" db="EMBL/GenBank/DDBJ databases">
        <title>A draft genome of Kazachstania heterogenica Y-27499.</title>
        <authorList>
            <person name="Donic C."/>
            <person name="Kralova J.S."/>
            <person name="Fidel L."/>
            <person name="Ben-Dor S."/>
            <person name="Jung S."/>
        </authorList>
    </citation>
    <scope>NUCLEOTIDE SEQUENCE [LARGE SCALE GENOMIC DNA]</scope>
    <source>
        <strain evidence="13">Y27499</strain>
    </source>
</reference>
<dbReference type="Pfam" id="PF09439">
    <property type="entry name" value="SRPRB"/>
    <property type="match status" value="2"/>
</dbReference>
<accession>A0AAN7WM90</accession>
<evidence type="ECO:0000256" key="6">
    <source>
        <dbReference type="ARBA" id="ARBA00022824"/>
    </source>
</evidence>
<comment type="similarity">
    <text evidence="2">Belongs to the SRP receptor beta subunit family.</text>
</comment>
<keyword evidence="13" id="KW-1185">Reference proteome</keyword>
<organism evidence="12 13">
    <name type="scientific">Arxiozyma heterogenica</name>
    <dbReference type="NCBI Taxonomy" id="278026"/>
    <lineage>
        <taxon>Eukaryota</taxon>
        <taxon>Fungi</taxon>
        <taxon>Dikarya</taxon>
        <taxon>Ascomycota</taxon>
        <taxon>Saccharomycotina</taxon>
        <taxon>Saccharomycetes</taxon>
        <taxon>Saccharomycetales</taxon>
        <taxon>Saccharomycetaceae</taxon>
        <taxon>Arxiozyma</taxon>
    </lineage>
</organism>
<evidence type="ECO:0000256" key="5">
    <source>
        <dbReference type="ARBA" id="ARBA00022741"/>
    </source>
</evidence>
<keyword evidence="9 11" id="KW-0472">Membrane</keyword>
<keyword evidence="7 11" id="KW-1133">Transmembrane helix</keyword>
<evidence type="ECO:0000256" key="7">
    <source>
        <dbReference type="ARBA" id="ARBA00022989"/>
    </source>
</evidence>